<dbReference type="AlphaFoldDB" id="A0A200R616"/>
<evidence type="ECO:0000313" key="2">
    <source>
        <dbReference type="EMBL" id="OVA18133.1"/>
    </source>
</evidence>
<evidence type="ECO:0000313" key="3">
    <source>
        <dbReference type="Proteomes" id="UP000195402"/>
    </source>
</evidence>
<dbReference type="EMBL" id="MVGT01000437">
    <property type="protein sequence ID" value="OVA18133.1"/>
    <property type="molecule type" value="Genomic_DNA"/>
</dbReference>
<comment type="caution">
    <text evidence="2">The sequence shown here is derived from an EMBL/GenBank/DDBJ whole genome shotgun (WGS) entry which is preliminary data.</text>
</comment>
<organism evidence="2 3">
    <name type="scientific">Macleaya cordata</name>
    <name type="common">Five-seeded plume-poppy</name>
    <name type="synonym">Bocconia cordata</name>
    <dbReference type="NCBI Taxonomy" id="56857"/>
    <lineage>
        <taxon>Eukaryota</taxon>
        <taxon>Viridiplantae</taxon>
        <taxon>Streptophyta</taxon>
        <taxon>Embryophyta</taxon>
        <taxon>Tracheophyta</taxon>
        <taxon>Spermatophyta</taxon>
        <taxon>Magnoliopsida</taxon>
        <taxon>Ranunculales</taxon>
        <taxon>Papaveraceae</taxon>
        <taxon>Papaveroideae</taxon>
        <taxon>Macleaya</taxon>
    </lineage>
</organism>
<dbReference type="OrthoDB" id="1705497at2759"/>
<gene>
    <name evidence="2" type="ORF">BVC80_1835g547</name>
</gene>
<keyword evidence="3" id="KW-1185">Reference proteome</keyword>
<accession>A0A200R616</accession>
<dbReference type="InParanoid" id="A0A200R616"/>
<name>A0A200R616_MACCD</name>
<dbReference type="STRING" id="56857.A0A200R616"/>
<dbReference type="Proteomes" id="UP000195402">
    <property type="component" value="Unassembled WGS sequence"/>
</dbReference>
<evidence type="ECO:0000256" key="1">
    <source>
        <dbReference type="SAM" id="MobiDB-lite"/>
    </source>
</evidence>
<reference evidence="2 3" key="1">
    <citation type="journal article" date="2017" name="Mol. Plant">
        <title>The Genome of Medicinal Plant Macleaya cordata Provides New Insights into Benzylisoquinoline Alkaloids Metabolism.</title>
        <authorList>
            <person name="Liu X."/>
            <person name="Liu Y."/>
            <person name="Huang P."/>
            <person name="Ma Y."/>
            <person name="Qing Z."/>
            <person name="Tang Q."/>
            <person name="Cao H."/>
            <person name="Cheng P."/>
            <person name="Zheng Y."/>
            <person name="Yuan Z."/>
            <person name="Zhou Y."/>
            <person name="Liu J."/>
            <person name="Tang Z."/>
            <person name="Zhuo Y."/>
            <person name="Zhang Y."/>
            <person name="Yu L."/>
            <person name="Huang J."/>
            <person name="Yang P."/>
            <person name="Peng Q."/>
            <person name="Zhang J."/>
            <person name="Jiang W."/>
            <person name="Zhang Z."/>
            <person name="Lin K."/>
            <person name="Ro D.K."/>
            <person name="Chen X."/>
            <person name="Xiong X."/>
            <person name="Shang Y."/>
            <person name="Huang S."/>
            <person name="Zeng J."/>
        </authorList>
    </citation>
    <scope>NUCLEOTIDE SEQUENCE [LARGE SCALE GENOMIC DNA]</scope>
    <source>
        <strain evidence="3">cv. BLH2017</strain>
        <tissue evidence="2">Root</tissue>
    </source>
</reference>
<sequence>MHIKSEPSESNFVSYTDQCTDSGLAKPDRVLYSMYYEGCYLTNLPPWPRSLPPKLSESWVQIGDPSPLSGFWNCFDPELEPKASLLTVRDTESGFLIPPPLLADESFSLNQPSKLLVAPVIEDCLEMGDGAVNTVDESPEVFSFKRHADEMVAKVDELEQEVTEVKSEVGSGAKDKDTEKQVISIKKKKQDAAKREAASAKRMQELMCQFATILRQAIAKP</sequence>
<proteinExistence type="predicted"/>
<feature type="compositionally biased region" description="Basic and acidic residues" evidence="1">
    <location>
        <begin position="166"/>
        <end position="180"/>
    </location>
</feature>
<protein>
    <submittedName>
        <fullName evidence="2">Uncharacterized protein</fullName>
    </submittedName>
</protein>
<feature type="region of interest" description="Disordered" evidence="1">
    <location>
        <begin position="166"/>
        <end position="198"/>
    </location>
</feature>